<gene>
    <name evidence="1" type="ORF">ZAZAV_466</name>
</gene>
<organism evidence="1">
    <name type="scientific">Cedratvirus Zaza IHUMI</name>
    <dbReference type="NCBI Taxonomy" id="2126979"/>
    <lineage>
        <taxon>Viruses</taxon>
        <taxon>Pithoviruses</taxon>
    </lineage>
</organism>
<dbReference type="EMBL" id="LT994652">
    <property type="protein sequence ID" value="SPN79732.1"/>
    <property type="molecule type" value="Genomic_DNA"/>
</dbReference>
<reference evidence="1" key="1">
    <citation type="submission" date="2018-03" db="EMBL/GenBank/DDBJ databases">
        <authorList>
            <consortium name="Urmite Genomes"/>
        </authorList>
    </citation>
    <scope>NUCLEOTIDE SEQUENCE [LARGE SCALE GENOMIC DNA]</scope>
    <source>
        <strain evidence="1">IHUMI-S29</strain>
    </source>
</reference>
<sequence>MDFPWSEISCKHAAWKGNLKVLKWLREQGWFYRLAIKFFTKHSFVKNLLE</sequence>
<evidence type="ECO:0000313" key="1">
    <source>
        <dbReference type="EMBL" id="SPN79732.1"/>
    </source>
</evidence>
<protein>
    <submittedName>
        <fullName evidence="1">Ankyrin repeat-containing protein</fullName>
    </submittedName>
</protein>
<proteinExistence type="predicted"/>
<name>A0A2R8FFI3_9VIRU</name>
<dbReference type="Proteomes" id="UP000270547">
    <property type="component" value="Segment"/>
</dbReference>
<accession>A0A2R8FFI3</accession>